<dbReference type="PANTHER" id="PTHR24260">
    <property type="match status" value="1"/>
</dbReference>
<dbReference type="Proteomes" id="UP000007266">
    <property type="component" value="Linkage group 7"/>
</dbReference>
<evidence type="ECO:0000313" key="3">
    <source>
        <dbReference type="EMBL" id="KYB26475.1"/>
    </source>
</evidence>
<reference evidence="3 4" key="2">
    <citation type="journal article" date="2010" name="Nucleic Acids Res.">
        <title>BeetleBase in 2010: revisions to provide comprehensive genomic information for Tribolium castaneum.</title>
        <authorList>
            <person name="Kim H.S."/>
            <person name="Murphy T."/>
            <person name="Xia J."/>
            <person name="Caragea D."/>
            <person name="Park Y."/>
            <person name="Beeman R.W."/>
            <person name="Lorenzen M.D."/>
            <person name="Butcher S."/>
            <person name="Manak J.R."/>
            <person name="Brown S.J."/>
        </authorList>
    </citation>
    <scope>GENOME REANNOTATION</scope>
    <source>
        <strain evidence="3 4">Georgia GA2</strain>
    </source>
</reference>
<dbReference type="SUPFAM" id="SSF50494">
    <property type="entry name" value="Trypsin-like serine proteases"/>
    <property type="match status" value="1"/>
</dbReference>
<dbReference type="GO" id="GO:0004252">
    <property type="term" value="F:serine-type endopeptidase activity"/>
    <property type="evidence" value="ECO:0007669"/>
    <property type="project" value="InterPro"/>
</dbReference>
<dbReference type="InterPro" id="IPR009003">
    <property type="entry name" value="Peptidase_S1_PA"/>
</dbReference>
<proteinExistence type="predicted"/>
<dbReference type="GO" id="GO:0006508">
    <property type="term" value="P:proteolysis"/>
    <property type="evidence" value="ECO:0007669"/>
    <property type="project" value="InterPro"/>
</dbReference>
<dbReference type="OrthoDB" id="6725862at2759"/>
<feature type="chain" id="PRO_5007299782" evidence="1">
    <location>
        <begin position="17"/>
        <end position="231"/>
    </location>
</feature>
<dbReference type="Pfam" id="PF00089">
    <property type="entry name" value="Trypsin"/>
    <property type="match status" value="1"/>
</dbReference>
<sequence length="231" mass="25563">MLLITLFLSLLSSCLSEIVKLSEYPYIATLSYGSDRSVCGGAFVSERVFLTAASCMSGLKLTQVISEMYVESFPNKYKVQDLVKHPDFEEDSCDSPDLALLYLKKSTIFSIILSIVSLKPNLPIYIGAVSQNAVVSAFYVDSGARHAYKKDLLTVTSEEGFCDSTDGTFCAKNVHPSNPCVNTFGGPVVNSDKELVGIIPYDAECTSCHAEQFIRISYYKEWMKKTIKKFT</sequence>
<gene>
    <name evidence="3" type="primary">AUGUSTUS-3.0.2_33745</name>
    <name evidence="3" type="ORF">TcasGA2_TC033745</name>
</gene>
<dbReference type="PROSITE" id="PS50240">
    <property type="entry name" value="TRYPSIN_DOM"/>
    <property type="match status" value="1"/>
</dbReference>
<dbReference type="PANTHER" id="PTHR24260:SF145">
    <property type="entry name" value="FI17609P1-RELATED"/>
    <property type="match status" value="1"/>
</dbReference>
<evidence type="ECO:0000259" key="2">
    <source>
        <dbReference type="PROSITE" id="PS50240"/>
    </source>
</evidence>
<dbReference type="AlphaFoldDB" id="A0A139WF29"/>
<dbReference type="Gene3D" id="2.40.10.10">
    <property type="entry name" value="Trypsin-like serine proteases"/>
    <property type="match status" value="2"/>
</dbReference>
<dbReference type="InterPro" id="IPR051333">
    <property type="entry name" value="CLIP_Serine_Protease"/>
</dbReference>
<evidence type="ECO:0000256" key="1">
    <source>
        <dbReference type="SAM" id="SignalP"/>
    </source>
</evidence>
<dbReference type="GO" id="GO:0045087">
    <property type="term" value="P:innate immune response"/>
    <property type="evidence" value="ECO:0000318"/>
    <property type="project" value="GO_Central"/>
</dbReference>
<feature type="domain" description="Peptidase S1" evidence="2">
    <location>
        <begin position="10"/>
        <end position="228"/>
    </location>
</feature>
<dbReference type="KEGG" id="tca:662088"/>
<dbReference type="InterPro" id="IPR001254">
    <property type="entry name" value="Trypsin_dom"/>
</dbReference>
<keyword evidence="1" id="KW-0732">Signal</keyword>
<keyword evidence="4" id="KW-1185">Reference proteome</keyword>
<dbReference type="GO" id="GO:0005615">
    <property type="term" value="C:extracellular space"/>
    <property type="evidence" value="ECO:0000318"/>
    <property type="project" value="GO_Central"/>
</dbReference>
<name>A0A139WF29_TRICA</name>
<evidence type="ECO:0000313" key="4">
    <source>
        <dbReference type="Proteomes" id="UP000007266"/>
    </source>
</evidence>
<feature type="signal peptide" evidence="1">
    <location>
        <begin position="1"/>
        <end position="16"/>
    </location>
</feature>
<accession>A0A139WF29</accession>
<organism evidence="3 4">
    <name type="scientific">Tribolium castaneum</name>
    <name type="common">Red flour beetle</name>
    <dbReference type="NCBI Taxonomy" id="7070"/>
    <lineage>
        <taxon>Eukaryota</taxon>
        <taxon>Metazoa</taxon>
        <taxon>Ecdysozoa</taxon>
        <taxon>Arthropoda</taxon>
        <taxon>Hexapoda</taxon>
        <taxon>Insecta</taxon>
        <taxon>Pterygota</taxon>
        <taxon>Neoptera</taxon>
        <taxon>Endopterygota</taxon>
        <taxon>Coleoptera</taxon>
        <taxon>Polyphaga</taxon>
        <taxon>Cucujiformia</taxon>
        <taxon>Tenebrionidae</taxon>
        <taxon>Tenebrionidae incertae sedis</taxon>
        <taxon>Tribolium</taxon>
    </lineage>
</organism>
<protein>
    <submittedName>
        <fullName evidence="3">Trypsin-4-like Protein</fullName>
    </submittedName>
</protein>
<dbReference type="EMBL" id="KQ971354">
    <property type="protein sequence ID" value="KYB26475.1"/>
    <property type="molecule type" value="Genomic_DNA"/>
</dbReference>
<dbReference type="InterPro" id="IPR043504">
    <property type="entry name" value="Peptidase_S1_PA_chymotrypsin"/>
</dbReference>
<dbReference type="InParanoid" id="A0A139WF29"/>
<dbReference type="SMART" id="SM00020">
    <property type="entry name" value="Tryp_SPc"/>
    <property type="match status" value="1"/>
</dbReference>
<reference evidence="3 4" key="1">
    <citation type="journal article" date="2008" name="Nature">
        <title>The genome of the model beetle and pest Tribolium castaneum.</title>
        <authorList>
            <consortium name="Tribolium Genome Sequencing Consortium"/>
            <person name="Richards S."/>
            <person name="Gibbs R.A."/>
            <person name="Weinstock G.M."/>
            <person name="Brown S.J."/>
            <person name="Denell R."/>
            <person name="Beeman R.W."/>
            <person name="Gibbs R."/>
            <person name="Beeman R.W."/>
            <person name="Brown S.J."/>
            <person name="Bucher G."/>
            <person name="Friedrich M."/>
            <person name="Grimmelikhuijzen C.J."/>
            <person name="Klingler M."/>
            <person name="Lorenzen M."/>
            <person name="Richards S."/>
            <person name="Roth S."/>
            <person name="Schroder R."/>
            <person name="Tautz D."/>
            <person name="Zdobnov E.M."/>
            <person name="Muzny D."/>
            <person name="Gibbs R.A."/>
            <person name="Weinstock G.M."/>
            <person name="Attaway T."/>
            <person name="Bell S."/>
            <person name="Buhay C.J."/>
            <person name="Chandrabose M.N."/>
            <person name="Chavez D."/>
            <person name="Clerk-Blankenburg K.P."/>
            <person name="Cree A."/>
            <person name="Dao M."/>
            <person name="Davis C."/>
            <person name="Chacko J."/>
            <person name="Dinh H."/>
            <person name="Dugan-Rocha S."/>
            <person name="Fowler G."/>
            <person name="Garner T.T."/>
            <person name="Garnes J."/>
            <person name="Gnirke A."/>
            <person name="Hawes A."/>
            <person name="Hernandez J."/>
            <person name="Hines S."/>
            <person name="Holder M."/>
            <person name="Hume J."/>
            <person name="Jhangiani S.N."/>
            <person name="Joshi V."/>
            <person name="Khan Z.M."/>
            <person name="Jackson L."/>
            <person name="Kovar C."/>
            <person name="Kowis A."/>
            <person name="Lee S."/>
            <person name="Lewis L.R."/>
            <person name="Margolis J."/>
            <person name="Morgan M."/>
            <person name="Nazareth L.V."/>
            <person name="Nguyen N."/>
            <person name="Okwuonu G."/>
            <person name="Parker D."/>
            <person name="Richards S."/>
            <person name="Ruiz S.J."/>
            <person name="Santibanez J."/>
            <person name="Savard J."/>
            <person name="Scherer S.E."/>
            <person name="Schneider B."/>
            <person name="Sodergren E."/>
            <person name="Tautz D."/>
            <person name="Vattahil S."/>
            <person name="Villasana D."/>
            <person name="White C.S."/>
            <person name="Wright R."/>
            <person name="Park Y."/>
            <person name="Beeman R.W."/>
            <person name="Lord J."/>
            <person name="Oppert B."/>
            <person name="Lorenzen M."/>
            <person name="Brown S."/>
            <person name="Wang L."/>
            <person name="Savard J."/>
            <person name="Tautz D."/>
            <person name="Richards S."/>
            <person name="Weinstock G."/>
            <person name="Gibbs R.A."/>
            <person name="Liu Y."/>
            <person name="Worley K."/>
            <person name="Weinstock G."/>
            <person name="Elsik C.G."/>
            <person name="Reese J.T."/>
            <person name="Elhaik E."/>
            <person name="Landan G."/>
            <person name="Graur D."/>
            <person name="Arensburger P."/>
            <person name="Atkinson P."/>
            <person name="Beeman R.W."/>
            <person name="Beidler J."/>
            <person name="Brown S.J."/>
            <person name="Demuth J.P."/>
            <person name="Drury D.W."/>
            <person name="Du Y.Z."/>
            <person name="Fujiwara H."/>
            <person name="Lorenzen M."/>
            <person name="Maselli V."/>
            <person name="Osanai M."/>
            <person name="Park Y."/>
            <person name="Robertson H.M."/>
            <person name="Tu Z."/>
            <person name="Wang J.J."/>
            <person name="Wang S."/>
            <person name="Richards S."/>
            <person name="Song H."/>
            <person name="Zhang L."/>
            <person name="Sodergren E."/>
            <person name="Werner D."/>
            <person name="Stanke M."/>
            <person name="Morgenstern B."/>
            <person name="Solovyev V."/>
            <person name="Kosarev P."/>
            <person name="Brown G."/>
            <person name="Chen H.C."/>
            <person name="Ermolaeva O."/>
            <person name="Hlavina W."/>
            <person name="Kapustin Y."/>
            <person name="Kiryutin B."/>
            <person name="Kitts P."/>
            <person name="Maglott D."/>
            <person name="Pruitt K."/>
            <person name="Sapojnikov V."/>
            <person name="Souvorov A."/>
            <person name="Mackey A.J."/>
            <person name="Waterhouse R.M."/>
            <person name="Wyder S."/>
            <person name="Zdobnov E.M."/>
            <person name="Zdobnov E.M."/>
            <person name="Wyder S."/>
            <person name="Kriventseva E.V."/>
            <person name="Kadowaki T."/>
            <person name="Bork P."/>
            <person name="Aranda M."/>
            <person name="Bao R."/>
            <person name="Beermann A."/>
            <person name="Berns N."/>
            <person name="Bolognesi R."/>
            <person name="Bonneton F."/>
            <person name="Bopp D."/>
            <person name="Brown S.J."/>
            <person name="Bucher G."/>
            <person name="Butts T."/>
            <person name="Chaumot A."/>
            <person name="Denell R.E."/>
            <person name="Ferrier D.E."/>
            <person name="Friedrich M."/>
            <person name="Gordon C.M."/>
            <person name="Jindra M."/>
            <person name="Klingler M."/>
            <person name="Lan Q."/>
            <person name="Lattorff H.M."/>
            <person name="Laudet V."/>
            <person name="von Levetsow C."/>
            <person name="Liu Z."/>
            <person name="Lutz R."/>
            <person name="Lynch J.A."/>
            <person name="da Fonseca R.N."/>
            <person name="Posnien N."/>
            <person name="Reuter R."/>
            <person name="Roth S."/>
            <person name="Savard J."/>
            <person name="Schinko J.B."/>
            <person name="Schmitt C."/>
            <person name="Schoppmeier M."/>
            <person name="Schroder R."/>
            <person name="Shippy T.D."/>
            <person name="Simonnet F."/>
            <person name="Marques-Souza H."/>
            <person name="Tautz D."/>
            <person name="Tomoyasu Y."/>
            <person name="Trauner J."/>
            <person name="Van der Zee M."/>
            <person name="Vervoort M."/>
            <person name="Wittkopp N."/>
            <person name="Wimmer E.A."/>
            <person name="Yang X."/>
            <person name="Jones A.K."/>
            <person name="Sattelle D.B."/>
            <person name="Ebert P.R."/>
            <person name="Nelson D."/>
            <person name="Scott J.G."/>
            <person name="Beeman R.W."/>
            <person name="Muthukrishnan S."/>
            <person name="Kramer K.J."/>
            <person name="Arakane Y."/>
            <person name="Beeman R.W."/>
            <person name="Zhu Q."/>
            <person name="Hogenkamp D."/>
            <person name="Dixit R."/>
            <person name="Oppert B."/>
            <person name="Jiang H."/>
            <person name="Zou Z."/>
            <person name="Marshall J."/>
            <person name="Elpidina E."/>
            <person name="Vinokurov K."/>
            <person name="Oppert C."/>
            <person name="Zou Z."/>
            <person name="Evans J."/>
            <person name="Lu Z."/>
            <person name="Zhao P."/>
            <person name="Sumathipala N."/>
            <person name="Altincicek B."/>
            <person name="Vilcinskas A."/>
            <person name="Williams M."/>
            <person name="Hultmark D."/>
            <person name="Hetru C."/>
            <person name="Jiang H."/>
            <person name="Grimmelikhuijzen C.J."/>
            <person name="Hauser F."/>
            <person name="Cazzamali G."/>
            <person name="Williamson M."/>
            <person name="Park Y."/>
            <person name="Li B."/>
            <person name="Tanaka Y."/>
            <person name="Predel R."/>
            <person name="Neupert S."/>
            <person name="Schachtner J."/>
            <person name="Verleyen P."/>
            <person name="Raible F."/>
            <person name="Bork P."/>
            <person name="Friedrich M."/>
            <person name="Walden K.K."/>
            <person name="Robertson H.M."/>
            <person name="Angeli S."/>
            <person name="Foret S."/>
            <person name="Bucher G."/>
            <person name="Schuetz S."/>
            <person name="Maleszka R."/>
            <person name="Wimmer E.A."/>
            <person name="Beeman R.W."/>
            <person name="Lorenzen M."/>
            <person name="Tomoyasu Y."/>
            <person name="Miller S.C."/>
            <person name="Grossmann D."/>
            <person name="Bucher G."/>
        </authorList>
    </citation>
    <scope>NUCLEOTIDE SEQUENCE [LARGE SCALE GENOMIC DNA]</scope>
    <source>
        <strain evidence="3 4">Georgia GA2</strain>
    </source>
</reference>
<dbReference type="STRING" id="7070.A0A139WF29"/>